<evidence type="ECO:0000313" key="9">
    <source>
        <dbReference type="EMBL" id="MBP1888820.1"/>
    </source>
</evidence>
<comment type="function">
    <text evidence="7">Low-potential electron donor to a number of redox enzymes.</text>
</comment>
<protein>
    <recommendedName>
        <fullName evidence="7">Flavodoxin</fullName>
    </recommendedName>
</protein>
<dbReference type="InterPro" id="IPR010087">
    <property type="entry name" value="Flav_short"/>
</dbReference>
<dbReference type="PANTHER" id="PTHR43717">
    <property type="entry name" value="ANAEROBIC NITRIC OXIDE REDUCTASE FLAVORUBREDOXIN"/>
    <property type="match status" value="1"/>
</dbReference>
<dbReference type="InterPro" id="IPR001226">
    <property type="entry name" value="Flavodoxin_CS"/>
</dbReference>
<keyword evidence="5 7" id="KW-0288">FMN</keyword>
<keyword evidence="6 7" id="KW-0249">Electron transport</keyword>
<keyword evidence="3 7" id="KW-0813">Transport</keyword>
<keyword evidence="4 7" id="KW-0285">Flavoprotein</keyword>
<evidence type="ECO:0000256" key="6">
    <source>
        <dbReference type="ARBA" id="ARBA00022982"/>
    </source>
</evidence>
<proteinExistence type="inferred from homology"/>
<evidence type="ECO:0000256" key="1">
    <source>
        <dbReference type="ARBA" id="ARBA00001917"/>
    </source>
</evidence>
<dbReference type="Pfam" id="PF00258">
    <property type="entry name" value="Flavodoxin_1"/>
    <property type="match status" value="1"/>
</dbReference>
<organism evidence="9 10">
    <name type="scientific">Clostridium moniliforme</name>
    <dbReference type="NCBI Taxonomy" id="39489"/>
    <lineage>
        <taxon>Bacteria</taxon>
        <taxon>Bacillati</taxon>
        <taxon>Bacillota</taxon>
        <taxon>Clostridia</taxon>
        <taxon>Eubacteriales</taxon>
        <taxon>Clostridiaceae</taxon>
        <taxon>Clostridium</taxon>
    </lineage>
</organism>
<dbReference type="PROSITE" id="PS50902">
    <property type="entry name" value="FLAVODOXIN_LIKE"/>
    <property type="match status" value="1"/>
</dbReference>
<dbReference type="Proteomes" id="UP000783390">
    <property type="component" value="Unassembled WGS sequence"/>
</dbReference>
<dbReference type="InterPro" id="IPR008254">
    <property type="entry name" value="Flavodoxin/NO_synth"/>
</dbReference>
<accession>A0ABS4EXU9</accession>
<evidence type="ECO:0000256" key="4">
    <source>
        <dbReference type="ARBA" id="ARBA00022630"/>
    </source>
</evidence>
<dbReference type="RefSeq" id="WP_209795547.1">
    <property type="nucleotide sequence ID" value="NZ_JAGGJZ010000001.1"/>
</dbReference>
<evidence type="ECO:0000256" key="5">
    <source>
        <dbReference type="ARBA" id="ARBA00022643"/>
    </source>
</evidence>
<dbReference type="PROSITE" id="PS00201">
    <property type="entry name" value="FLAVODOXIN"/>
    <property type="match status" value="1"/>
</dbReference>
<evidence type="ECO:0000313" key="10">
    <source>
        <dbReference type="Proteomes" id="UP000783390"/>
    </source>
</evidence>
<evidence type="ECO:0000259" key="8">
    <source>
        <dbReference type="PROSITE" id="PS50902"/>
    </source>
</evidence>
<dbReference type="PANTHER" id="PTHR43717:SF1">
    <property type="entry name" value="ANAEROBIC NITRIC OXIDE REDUCTASE FLAVORUBREDOXIN"/>
    <property type="match status" value="1"/>
</dbReference>
<comment type="caution">
    <text evidence="9">The sequence shown here is derived from an EMBL/GenBank/DDBJ whole genome shotgun (WGS) entry which is preliminary data.</text>
</comment>
<reference evidence="9 10" key="1">
    <citation type="submission" date="2021-03" db="EMBL/GenBank/DDBJ databases">
        <title>Genomic Encyclopedia of Type Strains, Phase IV (KMG-IV): sequencing the most valuable type-strain genomes for metagenomic binning, comparative biology and taxonomic classification.</title>
        <authorList>
            <person name="Goeker M."/>
        </authorList>
    </citation>
    <scope>NUCLEOTIDE SEQUENCE [LARGE SCALE GENOMIC DNA]</scope>
    <source>
        <strain evidence="9 10">DSM 3984</strain>
    </source>
</reference>
<evidence type="ECO:0000256" key="7">
    <source>
        <dbReference type="RuleBase" id="RU367037"/>
    </source>
</evidence>
<sequence>MKINIIYWTGSGNTEEMANLIASGAREEGAEVNIKHVSEASIDDVENCDVVLLGSPAMGDEVIEECEMEPFIQSIEGNISGKKMILFGSYGWGSGQWMTEWEERMLDAGADLLEREVIANEFPEGEDKNKLIELGKTIVNR</sequence>
<evidence type="ECO:0000256" key="3">
    <source>
        <dbReference type="ARBA" id="ARBA00022448"/>
    </source>
</evidence>
<dbReference type="NCBIfam" id="NF004050">
    <property type="entry name" value="PRK05569.1"/>
    <property type="match status" value="1"/>
</dbReference>
<comment type="similarity">
    <text evidence="2 7">Belongs to the flavodoxin family.</text>
</comment>
<feature type="domain" description="Flavodoxin-like" evidence="8">
    <location>
        <begin position="3"/>
        <end position="139"/>
    </location>
</feature>
<dbReference type="Gene3D" id="3.40.50.360">
    <property type="match status" value="1"/>
</dbReference>
<gene>
    <name evidence="9" type="ORF">J2Z53_000399</name>
</gene>
<dbReference type="EMBL" id="JAGGJZ010000001">
    <property type="protein sequence ID" value="MBP1888820.1"/>
    <property type="molecule type" value="Genomic_DNA"/>
</dbReference>
<dbReference type="SUPFAM" id="SSF52218">
    <property type="entry name" value="Flavoproteins"/>
    <property type="match status" value="1"/>
</dbReference>
<dbReference type="InterPro" id="IPR029039">
    <property type="entry name" value="Flavoprotein-like_sf"/>
</dbReference>
<name>A0ABS4EXU9_9CLOT</name>
<comment type="cofactor">
    <cofactor evidence="1 7">
        <name>FMN</name>
        <dbReference type="ChEBI" id="CHEBI:58210"/>
    </cofactor>
</comment>
<dbReference type="NCBIfam" id="TIGR01753">
    <property type="entry name" value="flav_short"/>
    <property type="match status" value="1"/>
</dbReference>
<evidence type="ECO:0000256" key="2">
    <source>
        <dbReference type="ARBA" id="ARBA00005267"/>
    </source>
</evidence>
<keyword evidence="10" id="KW-1185">Reference proteome</keyword>